<evidence type="ECO:0000313" key="4">
    <source>
        <dbReference type="EMBL" id="KFN51374.1"/>
    </source>
</evidence>
<evidence type="ECO:0000313" key="5">
    <source>
        <dbReference type="Proteomes" id="UP000029391"/>
    </source>
</evidence>
<dbReference type="EMBL" id="AWXU01000007">
    <property type="protein sequence ID" value="KFN51374.1"/>
    <property type="molecule type" value="Genomic_DNA"/>
</dbReference>
<dbReference type="PROSITE" id="PS50234">
    <property type="entry name" value="VWFA"/>
    <property type="match status" value="1"/>
</dbReference>
<feature type="region of interest" description="Disordered" evidence="1">
    <location>
        <begin position="205"/>
        <end position="224"/>
    </location>
</feature>
<dbReference type="InterPro" id="IPR022440">
    <property type="entry name" value="CHP03788"/>
</dbReference>
<dbReference type="SMART" id="SM00609">
    <property type="entry name" value="VIT"/>
    <property type="match status" value="1"/>
</dbReference>
<dbReference type="Pfam" id="PF13768">
    <property type="entry name" value="VWA_3"/>
    <property type="match status" value="1"/>
</dbReference>
<dbReference type="RefSeq" id="WP_052049130.1">
    <property type="nucleotide sequence ID" value="NZ_AUFF01000002.1"/>
</dbReference>
<evidence type="ECO:0000256" key="1">
    <source>
        <dbReference type="SAM" id="MobiDB-lite"/>
    </source>
</evidence>
<dbReference type="InterPro" id="IPR013694">
    <property type="entry name" value="VIT"/>
</dbReference>
<dbReference type="PANTHER" id="PTHR45737:SF6">
    <property type="entry name" value="VON WILLEBRAND FACTOR A DOMAIN-CONTAINING PROTEIN 5A"/>
    <property type="match status" value="1"/>
</dbReference>
<evidence type="ECO:0008006" key="6">
    <source>
        <dbReference type="Google" id="ProtNLM"/>
    </source>
</evidence>
<sequence>MHIRETRKPRMFRRLQRPPQPVRCYWAGMMLLIGFLFAGLPAIARADGAGNGLLLRDGDTWMPGLVMDTRVEMQVRGLLAEVTVTQTWVNADSDWREGRYLLPLPENAAVGALTLRIGERLIEGEIREKEEAQRVYAEAAASGRRAGLVAQDRPNLFQTAVANVGPGETVEIEVRYWQPVDFRDGVFSLSLPLTFTPRYTPAPSVGAPSGAMPPSPGTAPGGAPAVRIASGSSEISVIAPEGAPTGAAEGRGVMGSTLPPTFELVAEIEAGLPLAVVESPSHVVDVHESAGIHRVVLAHWVEGSDRDFVLRWAPVPSDAPRSALFTDRVHGEDFALLMLVPPTLPQAPLSRELVLVIDNSGSMEGASMRQAIEGADRALARLRPGDRFNVIRFDDSFDVLFPEAVPAEPGNVARARAFVRSLRAAGGTEMMPALRAAFAGQAPAGFLRQVVLVTDAAISNEDELLALVQSGRGESRLFPVGIGSAPNGHFLRKAAELGRGTHVVIRDIQEVSARMDELLAKLDRPAMRDIQLDWPAGADAYPQRVPDLYAGEALQVVAKLRAMDGHVTVRGLRPQPWVRQIELGDRAVIAPGVGRLWARARIDALEDQVRAGGELASLRPLIVDTALRHGLVSSYTSLVAVERTPARPQTAPLSTTRVNNASPEGSLAFAQGSLGWRAELLLAIALATLSALLLRSRG</sequence>
<organism evidence="4 5">
    <name type="scientific">Arenimonas composti TR7-09 = DSM 18010</name>
    <dbReference type="NCBI Taxonomy" id="1121013"/>
    <lineage>
        <taxon>Bacteria</taxon>
        <taxon>Pseudomonadati</taxon>
        <taxon>Pseudomonadota</taxon>
        <taxon>Gammaproteobacteria</taxon>
        <taxon>Lysobacterales</taxon>
        <taxon>Lysobacteraceae</taxon>
        <taxon>Arenimonas</taxon>
    </lineage>
</organism>
<evidence type="ECO:0000259" key="3">
    <source>
        <dbReference type="PROSITE" id="PS51468"/>
    </source>
</evidence>
<evidence type="ECO:0000259" key="2">
    <source>
        <dbReference type="PROSITE" id="PS50234"/>
    </source>
</evidence>
<dbReference type="Gene3D" id="3.40.50.410">
    <property type="entry name" value="von Willebrand factor, type A domain"/>
    <property type="match status" value="1"/>
</dbReference>
<dbReference type="AlphaFoldDB" id="A0A091BKQ3"/>
<name>A0A091BKQ3_9GAMM</name>
<keyword evidence="5" id="KW-1185">Reference proteome</keyword>
<dbReference type="SMART" id="SM00327">
    <property type="entry name" value="VWA"/>
    <property type="match status" value="1"/>
</dbReference>
<dbReference type="NCBIfam" id="TIGR03788">
    <property type="entry name" value="marine_srt_targ"/>
    <property type="match status" value="1"/>
</dbReference>
<protein>
    <recommendedName>
        <fullName evidence="6">Marine proteobacterial sortase target protein</fullName>
    </recommendedName>
</protein>
<dbReference type="eggNOG" id="COG2304">
    <property type="taxonomic scope" value="Bacteria"/>
</dbReference>
<dbReference type="InterPro" id="IPR002035">
    <property type="entry name" value="VWF_A"/>
</dbReference>
<dbReference type="Proteomes" id="UP000029391">
    <property type="component" value="Unassembled WGS sequence"/>
</dbReference>
<reference evidence="4 5" key="1">
    <citation type="submission" date="2013-09" db="EMBL/GenBank/DDBJ databases">
        <title>Genome sequencing of Arenimonas composti.</title>
        <authorList>
            <person name="Chen F."/>
            <person name="Wang G."/>
        </authorList>
    </citation>
    <scope>NUCLEOTIDE SEQUENCE [LARGE SCALE GENOMIC DNA]</scope>
    <source>
        <strain evidence="4 5">TR7-09</strain>
    </source>
</reference>
<dbReference type="Pfam" id="PF08487">
    <property type="entry name" value="VIT"/>
    <property type="match status" value="1"/>
</dbReference>
<gene>
    <name evidence="4" type="ORF">P873_03655</name>
</gene>
<feature type="domain" description="VIT" evidence="3">
    <location>
        <begin position="50"/>
        <end position="178"/>
    </location>
</feature>
<accession>A0A091BKQ3</accession>
<feature type="domain" description="VWFA" evidence="2">
    <location>
        <begin position="352"/>
        <end position="522"/>
    </location>
</feature>
<comment type="caution">
    <text evidence="4">The sequence shown here is derived from an EMBL/GenBank/DDBJ whole genome shotgun (WGS) entry which is preliminary data.</text>
</comment>
<proteinExistence type="predicted"/>
<dbReference type="PANTHER" id="PTHR45737">
    <property type="entry name" value="VON WILLEBRAND FACTOR A DOMAIN-CONTAINING PROTEIN 5A"/>
    <property type="match status" value="1"/>
</dbReference>
<dbReference type="SUPFAM" id="SSF53300">
    <property type="entry name" value="vWA-like"/>
    <property type="match status" value="1"/>
</dbReference>
<dbReference type="STRING" id="1121013.GCA_000426365_01041"/>
<dbReference type="InterPro" id="IPR036465">
    <property type="entry name" value="vWFA_dom_sf"/>
</dbReference>
<dbReference type="PROSITE" id="PS51468">
    <property type="entry name" value="VIT"/>
    <property type="match status" value="1"/>
</dbReference>